<dbReference type="KEGG" id="sapo:SAPIO_CDS2514"/>
<feature type="compositionally biased region" description="Basic and acidic residues" evidence="1">
    <location>
        <begin position="661"/>
        <end position="671"/>
    </location>
</feature>
<dbReference type="GeneID" id="27721586"/>
<dbReference type="OMA" id="VACQEMV"/>
<dbReference type="AlphaFoldDB" id="A0A084GCM4"/>
<gene>
    <name evidence="3" type="ORF">SAPIO_CDS2514</name>
</gene>
<evidence type="ECO:0000256" key="2">
    <source>
        <dbReference type="SAM" id="Phobius"/>
    </source>
</evidence>
<feature type="transmembrane region" description="Helical" evidence="2">
    <location>
        <begin position="530"/>
        <end position="551"/>
    </location>
</feature>
<feature type="compositionally biased region" description="Polar residues" evidence="1">
    <location>
        <begin position="646"/>
        <end position="657"/>
    </location>
</feature>
<comment type="caution">
    <text evidence="3">The sequence shown here is derived from an EMBL/GenBank/DDBJ whole genome shotgun (WGS) entry which is preliminary data.</text>
</comment>
<reference evidence="3 4" key="1">
    <citation type="journal article" date="2014" name="Genome Announc.">
        <title>Draft genome sequence of the pathogenic fungus Scedosporium apiospermum.</title>
        <authorList>
            <person name="Vandeputte P."/>
            <person name="Ghamrawi S."/>
            <person name="Rechenmann M."/>
            <person name="Iltis A."/>
            <person name="Giraud S."/>
            <person name="Fleury M."/>
            <person name="Thornton C."/>
            <person name="Delhaes L."/>
            <person name="Meyer W."/>
            <person name="Papon N."/>
            <person name="Bouchara J.P."/>
        </authorList>
    </citation>
    <scope>NUCLEOTIDE SEQUENCE [LARGE SCALE GENOMIC DNA]</scope>
    <source>
        <strain evidence="3 4">IHEM 14462</strain>
    </source>
</reference>
<dbReference type="RefSeq" id="XP_016644885.1">
    <property type="nucleotide sequence ID" value="XM_016785509.1"/>
</dbReference>
<accession>A0A084GCM4</accession>
<protein>
    <submittedName>
        <fullName evidence="3">Uncharacterized protein</fullName>
    </submittedName>
</protein>
<name>A0A084GCM4_PSEDA</name>
<proteinExistence type="predicted"/>
<keyword evidence="2" id="KW-1133">Transmembrane helix</keyword>
<organism evidence="3 4">
    <name type="scientific">Pseudallescheria apiosperma</name>
    <name type="common">Scedosporium apiospermum</name>
    <dbReference type="NCBI Taxonomy" id="563466"/>
    <lineage>
        <taxon>Eukaryota</taxon>
        <taxon>Fungi</taxon>
        <taxon>Dikarya</taxon>
        <taxon>Ascomycota</taxon>
        <taxon>Pezizomycotina</taxon>
        <taxon>Sordariomycetes</taxon>
        <taxon>Hypocreomycetidae</taxon>
        <taxon>Microascales</taxon>
        <taxon>Microascaceae</taxon>
        <taxon>Scedosporium</taxon>
    </lineage>
</organism>
<dbReference type="Proteomes" id="UP000028545">
    <property type="component" value="Unassembled WGS sequence"/>
</dbReference>
<keyword evidence="4" id="KW-1185">Reference proteome</keyword>
<dbReference type="EMBL" id="JOWA01000086">
    <property type="protein sequence ID" value="KEZ45086.1"/>
    <property type="molecule type" value="Genomic_DNA"/>
</dbReference>
<dbReference type="OrthoDB" id="3540210at2759"/>
<evidence type="ECO:0000313" key="4">
    <source>
        <dbReference type="Proteomes" id="UP000028545"/>
    </source>
</evidence>
<evidence type="ECO:0000256" key="1">
    <source>
        <dbReference type="SAM" id="MobiDB-lite"/>
    </source>
</evidence>
<feature type="region of interest" description="Disordered" evidence="1">
    <location>
        <begin position="628"/>
        <end position="671"/>
    </location>
</feature>
<dbReference type="HOGENOM" id="CLU_014247_0_0_1"/>
<keyword evidence="2" id="KW-0472">Membrane</keyword>
<sequence>MGATLTLTKQHGAFLIAFLAIYVAATGKSAWRIACFAIHRMLSSIEPQDALYHQRQAILRNVCNAQDAAWMLGNSLLMWRNRASRPARRLIPIILLAIFISAAFGIAGIFSSQVTADTINEVLLKGDNCGPLTSNDVEDPDGYDLLFEPYQSQRVISYANYALRCYTNTSTSDDCNLYVTPKLPTTVERDAGCPFDDSICKSRTGNLVVDTGYIDSDTHLGMNLRPEERFSVRLYHHCAPLVTEGFTEIANDSSSEPVMRYYYGEIGGKAGNFSYQMPINNSIVKVSGSNTRATAKLDYNIGLLKFYGGDPEMSAMYSMFQPIPQLTRTDADVMLFFLSGPGVLYNGPVEDPWYSAHVKGPEMINFVSNQTRTMFYRDELVTVLGCSMQTQICNPNAAGDRQCTPLRGMADDTFDRYAPWDTERQKKMIKRADSILGLGLFTISGIVDRLGADSLTSRHGLSNNIQGPLPGNQWQREVEHWVTSSLTSIQGSFVEAANGPPPQMQSFRKAPNGTEEVELCHSQKIISTRYLSFSILGVGVILILGGITMILDFSIESLASRIERLRQTNGPDPERAYARLEWSANTVLQLQRMAHEQVGLGTWSNTAGVNPVTLSNEKLAILDITDEAHPQLRPPDDSNARPPLKTVSSMGSSISTDTVEEEKRAKLTPDK</sequence>
<keyword evidence="2" id="KW-0812">Transmembrane</keyword>
<evidence type="ECO:0000313" key="3">
    <source>
        <dbReference type="EMBL" id="KEZ45086.1"/>
    </source>
</evidence>
<dbReference type="VEuPathDB" id="FungiDB:SAPIO_CDS2514"/>
<feature type="transmembrane region" description="Helical" evidence="2">
    <location>
        <begin position="12"/>
        <end position="31"/>
    </location>
</feature>
<feature type="compositionally biased region" description="Basic and acidic residues" evidence="1">
    <location>
        <begin position="628"/>
        <end position="639"/>
    </location>
</feature>
<feature type="transmembrane region" description="Helical" evidence="2">
    <location>
        <begin position="90"/>
        <end position="110"/>
    </location>
</feature>